<proteinExistence type="predicted"/>
<sequence>MWWSVALVVCGFSALVRVSVQGPHQRTLLKNLLKDYNPMERPVGNDSHPLTVSFTLSLIQIMDVDEKNQILTTNIWLQMSWFDHYLKWNQSEYPGVKNLRFTTDQVWTPDILLYNSADDDFDSSFKTNVLVNSSGYVKYLPPGIFMSTCNVDVRWFPFDIQKCELKFGSWTYDGWLMDLQMTDADISGYMSNGEWDLVGVPGTRNEVFYECCEAPYPDVTFIITIRRRTLYYALNLLIPCVLLSSMTLLIFVLPADSGEKISLGITVLLSLTVFMLLVAEIMPATSDSIPLIGQYFASTMIIVGMSVIATTVVLQYHHHDPNGGQMPKWVNVVLLQWVAWFLRMKRPGESDDPERPPCAPNLRRCSSSSQSGSIPNPPEPTLHPLHPQNLPPLQAGSLHAGHPHLHAQSSTNNNGNLLYIGFQNLDEPPLLPEHISRNSISAGPPRVAGSPPPHLPAQFCSSSSPPIVNGDTVGCPSTVSSGGGFGMGGGGQCSSGVIGDPQLQAILEEVRYMADRFREQDETESTADQWKFAASVIDRLCLVAFSVFNIICTIAILMSAPNFVEAASKDFF</sequence>
<gene>
    <name evidence="1" type="ORF">DPEC_G00203940</name>
</gene>
<comment type="caution">
    <text evidence="1">The sequence shown here is derived from an EMBL/GenBank/DDBJ whole genome shotgun (WGS) entry which is preliminary data.</text>
</comment>
<keyword evidence="2" id="KW-1185">Reference proteome</keyword>
<dbReference type="Proteomes" id="UP001157502">
    <property type="component" value="Chromosome 16"/>
</dbReference>
<name>A0ACC2GA39_DALPE</name>
<accession>A0ACC2GA39</accession>
<organism evidence="1 2">
    <name type="scientific">Dallia pectoralis</name>
    <name type="common">Alaska blackfish</name>
    <dbReference type="NCBI Taxonomy" id="75939"/>
    <lineage>
        <taxon>Eukaryota</taxon>
        <taxon>Metazoa</taxon>
        <taxon>Chordata</taxon>
        <taxon>Craniata</taxon>
        <taxon>Vertebrata</taxon>
        <taxon>Euteleostomi</taxon>
        <taxon>Actinopterygii</taxon>
        <taxon>Neopterygii</taxon>
        <taxon>Teleostei</taxon>
        <taxon>Protacanthopterygii</taxon>
        <taxon>Esociformes</taxon>
        <taxon>Umbridae</taxon>
        <taxon>Dallia</taxon>
    </lineage>
</organism>
<protein>
    <submittedName>
        <fullName evidence="1">Uncharacterized protein</fullName>
    </submittedName>
</protein>
<evidence type="ECO:0000313" key="2">
    <source>
        <dbReference type="Proteomes" id="UP001157502"/>
    </source>
</evidence>
<dbReference type="EMBL" id="CM055743">
    <property type="protein sequence ID" value="KAJ8000353.1"/>
    <property type="molecule type" value="Genomic_DNA"/>
</dbReference>
<reference evidence="1" key="1">
    <citation type="submission" date="2021-05" db="EMBL/GenBank/DDBJ databases">
        <authorList>
            <person name="Pan Q."/>
            <person name="Jouanno E."/>
            <person name="Zahm M."/>
            <person name="Klopp C."/>
            <person name="Cabau C."/>
            <person name="Louis A."/>
            <person name="Berthelot C."/>
            <person name="Parey E."/>
            <person name="Roest Crollius H."/>
            <person name="Montfort J."/>
            <person name="Robinson-Rechavi M."/>
            <person name="Bouchez O."/>
            <person name="Lampietro C."/>
            <person name="Lopez Roques C."/>
            <person name="Donnadieu C."/>
            <person name="Postlethwait J."/>
            <person name="Bobe J."/>
            <person name="Dillon D."/>
            <person name="Chandos A."/>
            <person name="von Hippel F."/>
            <person name="Guiguen Y."/>
        </authorList>
    </citation>
    <scope>NUCLEOTIDE SEQUENCE</scope>
    <source>
        <strain evidence="1">YG-Jan2019</strain>
    </source>
</reference>
<evidence type="ECO:0000313" key="1">
    <source>
        <dbReference type="EMBL" id="KAJ8000353.1"/>
    </source>
</evidence>